<proteinExistence type="predicted"/>
<organism evidence="3 4">
    <name type="scientific">Rhizocola hellebori</name>
    <dbReference type="NCBI Taxonomy" id="1392758"/>
    <lineage>
        <taxon>Bacteria</taxon>
        <taxon>Bacillati</taxon>
        <taxon>Actinomycetota</taxon>
        <taxon>Actinomycetes</taxon>
        <taxon>Micromonosporales</taxon>
        <taxon>Micromonosporaceae</taxon>
        <taxon>Rhizocola</taxon>
    </lineage>
</organism>
<accession>A0A8J3VMC0</accession>
<dbReference type="PANTHER" id="PTHR47691:SF3">
    <property type="entry name" value="HTH-TYPE TRANSCRIPTIONAL REGULATOR RV0890C-RELATED"/>
    <property type="match status" value="1"/>
</dbReference>
<dbReference type="Pfam" id="PF00931">
    <property type="entry name" value="NB-ARC"/>
    <property type="match status" value="1"/>
</dbReference>
<feature type="domain" description="NB-ARC" evidence="2">
    <location>
        <begin position="133"/>
        <end position="245"/>
    </location>
</feature>
<keyword evidence="1" id="KW-0802">TPR repeat</keyword>
<gene>
    <name evidence="3" type="ORF">Rhe02_91200</name>
</gene>
<dbReference type="Proteomes" id="UP000612899">
    <property type="component" value="Unassembled WGS sequence"/>
</dbReference>
<dbReference type="RefSeq" id="WP_203914773.1">
    <property type="nucleotide sequence ID" value="NZ_BONY01000117.1"/>
</dbReference>
<dbReference type="InterPro" id="IPR019734">
    <property type="entry name" value="TPR_rpt"/>
</dbReference>
<dbReference type="SUPFAM" id="SSF48452">
    <property type="entry name" value="TPR-like"/>
    <property type="match status" value="1"/>
</dbReference>
<dbReference type="Gene3D" id="3.40.50.300">
    <property type="entry name" value="P-loop containing nucleotide triphosphate hydrolases"/>
    <property type="match status" value="1"/>
</dbReference>
<dbReference type="PANTHER" id="PTHR47691">
    <property type="entry name" value="REGULATOR-RELATED"/>
    <property type="match status" value="1"/>
</dbReference>
<evidence type="ECO:0000259" key="2">
    <source>
        <dbReference type="Pfam" id="PF00931"/>
    </source>
</evidence>
<dbReference type="InterPro" id="IPR011990">
    <property type="entry name" value="TPR-like_helical_dom_sf"/>
</dbReference>
<dbReference type="EMBL" id="BONY01000117">
    <property type="protein sequence ID" value="GIH11053.1"/>
    <property type="molecule type" value="Genomic_DNA"/>
</dbReference>
<sequence>MLSYLDELHRNAGRPSLTEIGRAVALAPSTLSGFFTATRRISRGNLELIVEHLGGDVAHAEVLRRAAAAVWDGGPAQHRSRAGEALPVEPMARLEVILFDSSVNTLNRPERLIGRDHLVVELERMLAQRRRFLLHGMGGAGKTALAATVADRLADAGESYLWLRPGQSDVEGAVDALVRSLASTAERDAIAATTGDARLTALQAMILRLGVAFVVLDDVWEPLLAYTLLRALPAGVGAIVTSRLKLGLADAIEVAELAPADALTLLTLHAGRAWADEAQELCADLGHHPYAIEIAGCHLRLYQLTPAELRRQVAPHELVMPGSFAAPDREGITRLLDRSFAALGAAPSDRDARAVLQAFGALHSGAATAELLAVYLGSDLVRTRQALHRLMDLSLVKRSQVYEVHELTFSYARMLGGEPSIKAVTEFATIHAQDHRLLALDLDNLLGAAAEAQSADPSSFLAIIEVFATGGYLDHHGHTLGLLRLLDDAIALAEPPLRHTLLAKRANAHIHRGEFRRAAEVYELALQLAPSSHRRIVMLSLIGKSLAELGEHDAAQARLDQARALAQQTGDNPGLLEVLEQMTLAAFRRQDYPGVLEAARAGVELSRLVGDRVTEAVCLNNAGLAEFKLGVSAALRLQEQARDIAVELGSDWLLAMTSRTIAAGHHAFEDFDAAREHYERALQLYISQGKKELELRLRKVMRQFGYLD</sequence>
<dbReference type="PROSITE" id="PS50005">
    <property type="entry name" value="TPR"/>
    <property type="match status" value="1"/>
</dbReference>
<evidence type="ECO:0000256" key="1">
    <source>
        <dbReference type="PROSITE-ProRule" id="PRU00339"/>
    </source>
</evidence>
<dbReference type="SUPFAM" id="SSF52540">
    <property type="entry name" value="P-loop containing nucleoside triphosphate hydrolases"/>
    <property type="match status" value="1"/>
</dbReference>
<keyword evidence="4" id="KW-1185">Reference proteome</keyword>
<dbReference type="InterPro" id="IPR002182">
    <property type="entry name" value="NB-ARC"/>
</dbReference>
<dbReference type="Gene3D" id="1.25.40.10">
    <property type="entry name" value="Tetratricopeptide repeat domain"/>
    <property type="match status" value="1"/>
</dbReference>
<evidence type="ECO:0000313" key="4">
    <source>
        <dbReference type="Proteomes" id="UP000612899"/>
    </source>
</evidence>
<evidence type="ECO:0000313" key="3">
    <source>
        <dbReference type="EMBL" id="GIH11053.1"/>
    </source>
</evidence>
<dbReference type="SMART" id="SM00028">
    <property type="entry name" value="TPR"/>
    <property type="match status" value="3"/>
</dbReference>
<dbReference type="GO" id="GO:0043531">
    <property type="term" value="F:ADP binding"/>
    <property type="evidence" value="ECO:0007669"/>
    <property type="project" value="InterPro"/>
</dbReference>
<comment type="caution">
    <text evidence="3">The sequence shown here is derived from an EMBL/GenBank/DDBJ whole genome shotgun (WGS) entry which is preliminary data.</text>
</comment>
<dbReference type="InterPro" id="IPR027417">
    <property type="entry name" value="P-loop_NTPase"/>
</dbReference>
<dbReference type="AlphaFoldDB" id="A0A8J3VMC0"/>
<reference evidence="3" key="1">
    <citation type="submission" date="2021-01" db="EMBL/GenBank/DDBJ databases">
        <title>Whole genome shotgun sequence of Rhizocola hellebori NBRC 109834.</title>
        <authorList>
            <person name="Komaki H."/>
            <person name="Tamura T."/>
        </authorList>
    </citation>
    <scope>NUCLEOTIDE SEQUENCE</scope>
    <source>
        <strain evidence="3">NBRC 109834</strain>
    </source>
</reference>
<protein>
    <recommendedName>
        <fullName evidence="2">NB-ARC domain-containing protein</fullName>
    </recommendedName>
</protein>
<name>A0A8J3VMC0_9ACTN</name>
<feature type="repeat" description="TPR" evidence="1">
    <location>
        <begin position="499"/>
        <end position="532"/>
    </location>
</feature>